<evidence type="ECO:0000256" key="1">
    <source>
        <dbReference type="SAM" id="MobiDB-lite"/>
    </source>
</evidence>
<protein>
    <recommendedName>
        <fullName evidence="2">Agenet-like domain-containing protein</fullName>
    </recommendedName>
</protein>
<accession>M7ZDS4</accession>
<dbReference type="PANTHER" id="PTHR36805:SF7">
    <property type="entry name" value="AGENET DOMAIN-CONTAINING PROTEIN"/>
    <property type="match status" value="1"/>
</dbReference>
<evidence type="ECO:0000259" key="2">
    <source>
        <dbReference type="Pfam" id="PF05641"/>
    </source>
</evidence>
<name>M7ZDS4_TRIUA</name>
<organism evidence="3">
    <name type="scientific">Triticum urartu</name>
    <name type="common">Red wild einkorn</name>
    <name type="synonym">Crithodium urartu</name>
    <dbReference type="NCBI Taxonomy" id="4572"/>
    <lineage>
        <taxon>Eukaryota</taxon>
        <taxon>Viridiplantae</taxon>
        <taxon>Streptophyta</taxon>
        <taxon>Embryophyta</taxon>
        <taxon>Tracheophyta</taxon>
        <taxon>Spermatophyta</taxon>
        <taxon>Magnoliopsida</taxon>
        <taxon>Liliopsida</taxon>
        <taxon>Poales</taxon>
        <taxon>Poaceae</taxon>
        <taxon>BOP clade</taxon>
        <taxon>Pooideae</taxon>
        <taxon>Triticodae</taxon>
        <taxon>Triticeae</taxon>
        <taxon>Triticinae</taxon>
        <taxon>Triticum</taxon>
    </lineage>
</organism>
<dbReference type="AlphaFoldDB" id="M7ZDS4"/>
<dbReference type="PANTHER" id="PTHR36805">
    <property type="entry name" value="AGENET DOMAIN-CONTAINING PROTEIN"/>
    <property type="match status" value="1"/>
</dbReference>
<dbReference type="Pfam" id="PF05641">
    <property type="entry name" value="Agenet"/>
    <property type="match status" value="1"/>
</dbReference>
<proteinExistence type="predicted"/>
<dbReference type="STRING" id="4572.M7ZDS4"/>
<gene>
    <name evidence="3" type="ORF">TRIUR3_01744</name>
</gene>
<reference evidence="3" key="1">
    <citation type="journal article" date="2013" name="Nature">
        <title>Draft genome of the wheat A-genome progenitor Triticum urartu.</title>
        <authorList>
            <person name="Ling H.Q."/>
            <person name="Zhao S."/>
            <person name="Liu D."/>
            <person name="Wang J."/>
            <person name="Sun H."/>
            <person name="Zhang C."/>
            <person name="Fan H."/>
            <person name="Li D."/>
            <person name="Dong L."/>
            <person name="Tao Y."/>
            <person name="Gao C."/>
            <person name="Wu H."/>
            <person name="Li Y."/>
            <person name="Cui Y."/>
            <person name="Guo X."/>
            <person name="Zheng S."/>
            <person name="Wang B."/>
            <person name="Yu K."/>
            <person name="Liang Q."/>
            <person name="Yang W."/>
            <person name="Lou X."/>
            <person name="Chen J."/>
            <person name="Feng M."/>
            <person name="Jian J."/>
            <person name="Zhang X."/>
            <person name="Luo G."/>
            <person name="Jiang Y."/>
            <person name="Liu J."/>
            <person name="Wang Z."/>
            <person name="Sha Y."/>
            <person name="Zhang B."/>
            <person name="Wu H."/>
            <person name="Tang D."/>
            <person name="Shen Q."/>
            <person name="Xue P."/>
            <person name="Zou S."/>
            <person name="Wang X."/>
            <person name="Liu X."/>
            <person name="Wang F."/>
            <person name="Yang Y."/>
            <person name="An X."/>
            <person name="Dong Z."/>
            <person name="Zhang K."/>
            <person name="Zhang X."/>
            <person name="Luo M.C."/>
            <person name="Dvorak J."/>
            <person name="Tong Y."/>
            <person name="Wang J."/>
            <person name="Yang H."/>
            <person name="Li Z."/>
            <person name="Wang D."/>
            <person name="Zhang A."/>
            <person name="Wang J."/>
        </authorList>
    </citation>
    <scope>NUCLEOTIDE SEQUENCE</scope>
</reference>
<sequence>MDGGSGLNILYAETLKGMGIPMSRLSTSNMSFHGVIPGKKAQSLGQIALDVVFGDSKNYRKEKLTFEVVDFQSAYHAILGRPAYARFMARPCYVYLKLKMPGPKGVITVTGNRKKAEECFQKGSKIADAQMAVVELQDGTHGWLDMDLILPFKIGDFAEAKCFDEGFKGAWFRSKIKDMRVTESGHLEYYLEYIDYTEEGIIRYNEETSVFSKFYNIAIDHYRGQQAPKHFPKSEVMARVHDAWKYRGQQAPKHFPKSEVIARVHDTWKVGDWVDWHNKDCYWTGQIIELTSKNVVEPTLSETITHMFLLDIFLQVKFLDHPMGEGQQCLAKKKDLRPALDWSIIKGWTVPLSATSYSVSIYGQAKGKSWQAAHLVHPKSNVEERSSTDEDEALGSSSTVKTHSSDRNIVSKLRNQRMATHESSDPSRRRTRSSCGLLISPSEPATVEPNGSGSRRYPFRVRRNAAEQQR</sequence>
<evidence type="ECO:0000313" key="3">
    <source>
        <dbReference type="EMBL" id="EMS61363.1"/>
    </source>
</evidence>
<feature type="region of interest" description="Disordered" evidence="1">
    <location>
        <begin position="380"/>
        <end position="470"/>
    </location>
</feature>
<dbReference type="EMBL" id="KD096902">
    <property type="protein sequence ID" value="EMS61363.1"/>
    <property type="molecule type" value="Genomic_DNA"/>
</dbReference>
<dbReference type="InterPro" id="IPR008395">
    <property type="entry name" value="Agenet-like_dom"/>
</dbReference>
<dbReference type="CDD" id="cd00303">
    <property type="entry name" value="retropepsin_like"/>
    <property type="match status" value="1"/>
</dbReference>
<feature type="domain" description="Agenet-like" evidence="2">
    <location>
        <begin position="155"/>
        <end position="203"/>
    </location>
</feature>
<feature type="compositionally biased region" description="Basic and acidic residues" evidence="1">
    <location>
        <begin position="419"/>
        <end position="428"/>
    </location>
</feature>
<dbReference type="eggNOG" id="ENOG502QWQ5">
    <property type="taxonomic scope" value="Eukaryota"/>
</dbReference>